<dbReference type="GO" id="GO:0000981">
    <property type="term" value="F:DNA-binding transcription factor activity, RNA polymerase II-specific"/>
    <property type="evidence" value="ECO:0007669"/>
    <property type="project" value="TreeGrafter"/>
</dbReference>
<evidence type="ECO:0000256" key="4">
    <source>
        <dbReference type="ARBA" id="ARBA00022833"/>
    </source>
</evidence>
<feature type="compositionally biased region" description="Basic and acidic residues" evidence="6">
    <location>
        <begin position="427"/>
        <end position="437"/>
    </location>
</feature>
<evidence type="ECO:0000256" key="6">
    <source>
        <dbReference type="SAM" id="MobiDB-lite"/>
    </source>
</evidence>
<dbReference type="SUPFAM" id="SSF57667">
    <property type="entry name" value="beta-beta-alpha zinc fingers"/>
    <property type="match status" value="3"/>
</dbReference>
<feature type="region of interest" description="Disordered" evidence="6">
    <location>
        <begin position="417"/>
        <end position="437"/>
    </location>
</feature>
<keyword evidence="1" id="KW-0479">Metal-binding</keyword>
<evidence type="ECO:0000256" key="1">
    <source>
        <dbReference type="ARBA" id="ARBA00022723"/>
    </source>
</evidence>
<dbReference type="Gene3D" id="3.30.160.60">
    <property type="entry name" value="Classic Zinc Finger"/>
    <property type="match status" value="5"/>
</dbReference>
<feature type="domain" description="C2H2-type" evidence="7">
    <location>
        <begin position="262"/>
        <end position="291"/>
    </location>
</feature>
<keyword evidence="3 5" id="KW-0863">Zinc-finger</keyword>
<protein>
    <recommendedName>
        <fullName evidence="7">C2H2-type domain-containing protein</fullName>
    </recommendedName>
</protein>
<feature type="domain" description="C2H2-type" evidence="7">
    <location>
        <begin position="382"/>
        <end position="410"/>
    </location>
</feature>
<dbReference type="GO" id="GO:0045944">
    <property type="term" value="P:positive regulation of transcription by RNA polymerase II"/>
    <property type="evidence" value="ECO:0007669"/>
    <property type="project" value="UniProtKB-ARBA"/>
</dbReference>
<keyword evidence="2" id="KW-0677">Repeat</keyword>
<evidence type="ECO:0000256" key="2">
    <source>
        <dbReference type="ARBA" id="ARBA00022737"/>
    </source>
</evidence>
<proteinExistence type="predicted"/>
<dbReference type="SMART" id="SM00355">
    <property type="entry name" value="ZnF_C2H2"/>
    <property type="match status" value="9"/>
</dbReference>
<dbReference type="PANTHER" id="PTHR19818">
    <property type="entry name" value="ZINC FINGER PROTEIN ZIC AND GLI"/>
    <property type="match status" value="1"/>
</dbReference>
<accession>A0A7R9KKG4</accession>
<feature type="domain" description="C2H2-type" evidence="7">
    <location>
        <begin position="352"/>
        <end position="381"/>
    </location>
</feature>
<evidence type="ECO:0000256" key="5">
    <source>
        <dbReference type="PROSITE-ProRule" id="PRU00042"/>
    </source>
</evidence>
<feature type="domain" description="C2H2-type" evidence="7">
    <location>
        <begin position="322"/>
        <end position="351"/>
    </location>
</feature>
<dbReference type="Proteomes" id="UP000759131">
    <property type="component" value="Unassembled WGS sequence"/>
</dbReference>
<evidence type="ECO:0000259" key="7">
    <source>
        <dbReference type="PROSITE" id="PS50157"/>
    </source>
</evidence>
<dbReference type="InterPro" id="IPR036236">
    <property type="entry name" value="Znf_C2H2_sf"/>
</dbReference>
<dbReference type="EMBL" id="OC857060">
    <property type="protein sequence ID" value="CAD7624673.1"/>
    <property type="molecule type" value="Genomic_DNA"/>
</dbReference>
<evidence type="ECO:0000256" key="3">
    <source>
        <dbReference type="ARBA" id="ARBA00022771"/>
    </source>
</evidence>
<dbReference type="AlphaFoldDB" id="A0A7R9KKG4"/>
<feature type="region of interest" description="Disordered" evidence="6">
    <location>
        <begin position="173"/>
        <end position="199"/>
    </location>
</feature>
<keyword evidence="9" id="KW-1185">Reference proteome</keyword>
<dbReference type="PROSITE" id="PS50157">
    <property type="entry name" value="ZINC_FINGER_C2H2_2"/>
    <property type="match status" value="5"/>
</dbReference>
<dbReference type="OrthoDB" id="6671661at2759"/>
<name>A0A7R9KKG4_9ACAR</name>
<reference evidence="8" key="1">
    <citation type="submission" date="2020-11" db="EMBL/GenBank/DDBJ databases">
        <authorList>
            <person name="Tran Van P."/>
        </authorList>
    </citation>
    <scope>NUCLEOTIDE SEQUENCE</scope>
</reference>
<dbReference type="InterPro" id="IPR050329">
    <property type="entry name" value="GLI_C2H2-zinc-finger"/>
</dbReference>
<keyword evidence="4" id="KW-0862">Zinc</keyword>
<dbReference type="GO" id="GO:0000978">
    <property type="term" value="F:RNA polymerase II cis-regulatory region sequence-specific DNA binding"/>
    <property type="evidence" value="ECO:0007669"/>
    <property type="project" value="TreeGrafter"/>
</dbReference>
<dbReference type="Pfam" id="PF00096">
    <property type="entry name" value="zf-C2H2"/>
    <property type="match status" value="1"/>
</dbReference>
<feature type="domain" description="C2H2-type" evidence="7">
    <location>
        <begin position="292"/>
        <end position="321"/>
    </location>
</feature>
<feature type="compositionally biased region" description="Basic and acidic residues" evidence="6">
    <location>
        <begin position="173"/>
        <end position="183"/>
    </location>
</feature>
<organism evidence="8">
    <name type="scientific">Medioppia subpectinata</name>
    <dbReference type="NCBI Taxonomy" id="1979941"/>
    <lineage>
        <taxon>Eukaryota</taxon>
        <taxon>Metazoa</taxon>
        <taxon>Ecdysozoa</taxon>
        <taxon>Arthropoda</taxon>
        <taxon>Chelicerata</taxon>
        <taxon>Arachnida</taxon>
        <taxon>Acari</taxon>
        <taxon>Acariformes</taxon>
        <taxon>Sarcoptiformes</taxon>
        <taxon>Oribatida</taxon>
        <taxon>Brachypylina</taxon>
        <taxon>Oppioidea</taxon>
        <taxon>Oppiidae</taxon>
        <taxon>Medioppia</taxon>
    </lineage>
</organism>
<dbReference type="EMBL" id="CAJPIZ010002485">
    <property type="protein sequence ID" value="CAG2105103.1"/>
    <property type="molecule type" value="Genomic_DNA"/>
</dbReference>
<evidence type="ECO:0000313" key="9">
    <source>
        <dbReference type="Proteomes" id="UP000759131"/>
    </source>
</evidence>
<dbReference type="InterPro" id="IPR013087">
    <property type="entry name" value="Znf_C2H2_type"/>
</dbReference>
<dbReference type="GO" id="GO:0005634">
    <property type="term" value="C:nucleus"/>
    <property type="evidence" value="ECO:0007669"/>
    <property type="project" value="UniProtKB-ARBA"/>
</dbReference>
<dbReference type="PROSITE" id="PS00028">
    <property type="entry name" value="ZINC_FINGER_C2H2_1"/>
    <property type="match status" value="4"/>
</dbReference>
<dbReference type="GO" id="GO:0008270">
    <property type="term" value="F:zinc ion binding"/>
    <property type="evidence" value="ECO:0007669"/>
    <property type="project" value="UniProtKB-KW"/>
</dbReference>
<gene>
    <name evidence="8" type="ORF">OSB1V03_LOCUS5114</name>
</gene>
<dbReference type="FunFam" id="3.30.160.60:FF:002343">
    <property type="entry name" value="Zinc finger protein 33A"/>
    <property type="match status" value="1"/>
</dbReference>
<evidence type="ECO:0000313" key="8">
    <source>
        <dbReference type="EMBL" id="CAD7624673.1"/>
    </source>
</evidence>
<sequence length="437" mass="51766">MRRLERMDDVLLPMIDLKLKAYVCDWPDCGYRSANKRVFYQHYCRHNDVTRTDGTVHAVDHQLRERGSRRLPKFIPDLIQPEHILDNQYVCNDIMCHFKTEDKERFYNHLRRHRMPRMTRKEFRRYERWDDAVMPFLDRKTRIYACNRPDCGHTSTSIALFYKHLVSHGMTVGRKEPKAKADSIQDDEPGEESPTQSRKTQYINERIGKYKVDDQYVCREIDCHFKATNKRLFYSHWAKHNLARGRAQRLSAKFDLSLERPFACDWPECGLAFKQIHHLNGHKDRHMGIKRFACDWPGCDYRCDSNVYLLEHRRTHTKEKPRECSWPGCEYSCSSKRGMDSHLRKHTGEKPFECPFPECGFRTSGSSALTNHKRRHTGEKPYFCIETDCGKRFSSAAGLYIHRRGRHKSDICLTTRGRKPKQNSTQEEIKAEIKVND</sequence>
<dbReference type="PANTHER" id="PTHR19818:SF139">
    <property type="entry name" value="PAIR-RULE PROTEIN ODD-PAIRED"/>
    <property type="match status" value="1"/>
</dbReference>